<evidence type="ECO:0000256" key="2">
    <source>
        <dbReference type="SAM" id="MobiDB-lite"/>
    </source>
</evidence>
<dbReference type="Proteomes" id="UP001595904">
    <property type="component" value="Unassembled WGS sequence"/>
</dbReference>
<dbReference type="SMART" id="SM00530">
    <property type="entry name" value="HTH_XRE"/>
    <property type="match status" value="1"/>
</dbReference>
<organism evidence="4 5">
    <name type="scientific">Steroidobacter flavus</name>
    <dbReference type="NCBI Taxonomy" id="1842136"/>
    <lineage>
        <taxon>Bacteria</taxon>
        <taxon>Pseudomonadati</taxon>
        <taxon>Pseudomonadota</taxon>
        <taxon>Gammaproteobacteria</taxon>
        <taxon>Steroidobacterales</taxon>
        <taxon>Steroidobacteraceae</taxon>
        <taxon>Steroidobacter</taxon>
    </lineage>
</organism>
<dbReference type="PROSITE" id="PS50943">
    <property type="entry name" value="HTH_CROC1"/>
    <property type="match status" value="1"/>
</dbReference>
<feature type="region of interest" description="Disordered" evidence="2">
    <location>
        <begin position="1"/>
        <end position="28"/>
    </location>
</feature>
<keyword evidence="1" id="KW-0238">DNA-binding</keyword>
<dbReference type="InterPro" id="IPR011051">
    <property type="entry name" value="RmlC_Cupin_sf"/>
</dbReference>
<dbReference type="InterPro" id="IPR014710">
    <property type="entry name" value="RmlC-like_jellyroll"/>
</dbReference>
<dbReference type="PANTHER" id="PTHR46797">
    <property type="entry name" value="HTH-TYPE TRANSCRIPTIONAL REGULATOR"/>
    <property type="match status" value="1"/>
</dbReference>
<dbReference type="Gene3D" id="2.60.120.10">
    <property type="entry name" value="Jelly Rolls"/>
    <property type="match status" value="1"/>
</dbReference>
<dbReference type="Gene3D" id="1.10.260.40">
    <property type="entry name" value="lambda repressor-like DNA-binding domains"/>
    <property type="match status" value="1"/>
</dbReference>
<comment type="caution">
    <text evidence="4">The sequence shown here is derived from an EMBL/GenBank/DDBJ whole genome shotgun (WGS) entry which is preliminary data.</text>
</comment>
<dbReference type="Pfam" id="PF07883">
    <property type="entry name" value="Cupin_2"/>
    <property type="match status" value="1"/>
</dbReference>
<evidence type="ECO:0000313" key="5">
    <source>
        <dbReference type="Proteomes" id="UP001595904"/>
    </source>
</evidence>
<evidence type="ECO:0000313" key="4">
    <source>
        <dbReference type="EMBL" id="MFC4309972.1"/>
    </source>
</evidence>
<accession>A0ABV8SSP3</accession>
<dbReference type="EMBL" id="JBHSDU010000003">
    <property type="protein sequence ID" value="MFC4309972.1"/>
    <property type="molecule type" value="Genomic_DNA"/>
</dbReference>
<gene>
    <name evidence="4" type="ORF">ACFPN2_12850</name>
</gene>
<keyword evidence="5" id="KW-1185">Reference proteome</keyword>
<protein>
    <submittedName>
        <fullName evidence="4">Helix-turn-helix domain-containing protein</fullName>
    </submittedName>
</protein>
<dbReference type="CDD" id="cd00093">
    <property type="entry name" value="HTH_XRE"/>
    <property type="match status" value="1"/>
</dbReference>
<dbReference type="CDD" id="cd02209">
    <property type="entry name" value="cupin_XRE_C"/>
    <property type="match status" value="1"/>
</dbReference>
<dbReference type="InterPro" id="IPR013096">
    <property type="entry name" value="Cupin_2"/>
</dbReference>
<reference evidence="5" key="1">
    <citation type="journal article" date="2019" name="Int. J. Syst. Evol. Microbiol.">
        <title>The Global Catalogue of Microorganisms (GCM) 10K type strain sequencing project: providing services to taxonomists for standard genome sequencing and annotation.</title>
        <authorList>
            <consortium name="The Broad Institute Genomics Platform"/>
            <consortium name="The Broad Institute Genome Sequencing Center for Infectious Disease"/>
            <person name="Wu L."/>
            <person name="Ma J."/>
        </authorList>
    </citation>
    <scope>NUCLEOTIDE SEQUENCE [LARGE SCALE GENOMIC DNA]</scope>
    <source>
        <strain evidence="5">CGMCC 1.10759</strain>
    </source>
</reference>
<proteinExistence type="predicted"/>
<feature type="domain" description="HTH cro/C1-type" evidence="3">
    <location>
        <begin position="49"/>
        <end position="103"/>
    </location>
</feature>
<dbReference type="InterPro" id="IPR010982">
    <property type="entry name" value="Lambda_DNA-bd_dom_sf"/>
</dbReference>
<dbReference type="SUPFAM" id="SSF51182">
    <property type="entry name" value="RmlC-like cupins"/>
    <property type="match status" value="1"/>
</dbReference>
<dbReference type="RefSeq" id="WP_380597081.1">
    <property type="nucleotide sequence ID" value="NZ_JBHSDU010000003.1"/>
</dbReference>
<name>A0ABV8SSP3_9GAMM</name>
<evidence type="ECO:0000259" key="3">
    <source>
        <dbReference type="PROSITE" id="PS50943"/>
    </source>
</evidence>
<dbReference type="InterPro" id="IPR050807">
    <property type="entry name" value="TransReg_Diox_bact_type"/>
</dbReference>
<evidence type="ECO:0000256" key="1">
    <source>
        <dbReference type="ARBA" id="ARBA00023125"/>
    </source>
</evidence>
<dbReference type="Pfam" id="PF01381">
    <property type="entry name" value="HTH_3"/>
    <property type="match status" value="1"/>
</dbReference>
<sequence length="223" mass="23739">MYPAATSGGEAAKVAPFANSHEGRGRDARSRVINMDKPELVAEHLARNLVAFRQVRNLTQGALAKSADVPRSTIANLESSNGNPSLTVLVKVANALDVPLDELLASPRAKVRKWSRDELASQSAGRGITIRSLIPERVPDEVLNVMDFAPGASMRGSPHLPGTREFFTCLSGHVTIFVAGDRFDLAAGDVLAFPGNVPHSYRNPDTNRPAQGVSAVLLARAGV</sequence>
<dbReference type="InterPro" id="IPR001387">
    <property type="entry name" value="Cro/C1-type_HTH"/>
</dbReference>
<dbReference type="PANTHER" id="PTHR46797:SF1">
    <property type="entry name" value="METHYLPHOSPHONATE SYNTHASE"/>
    <property type="match status" value="1"/>
</dbReference>
<dbReference type="SUPFAM" id="SSF47413">
    <property type="entry name" value="lambda repressor-like DNA-binding domains"/>
    <property type="match status" value="1"/>
</dbReference>